<evidence type="ECO:0000313" key="3">
    <source>
        <dbReference type="EMBL" id="KAF3550319.1"/>
    </source>
</evidence>
<accession>A0ABQ7CFF6</accession>
<evidence type="ECO:0000259" key="2">
    <source>
        <dbReference type="Pfam" id="PF03078"/>
    </source>
</evidence>
<dbReference type="Proteomes" id="UP000266723">
    <property type="component" value="Unassembled WGS sequence"/>
</dbReference>
<feature type="compositionally biased region" description="Basic and acidic residues" evidence="1">
    <location>
        <begin position="453"/>
        <end position="467"/>
    </location>
</feature>
<feature type="compositionally biased region" description="Basic and acidic residues" evidence="1">
    <location>
        <begin position="331"/>
        <end position="343"/>
    </location>
</feature>
<feature type="domain" description="Arabidopsis retrotransposon Orf1 C-terminal" evidence="2">
    <location>
        <begin position="174"/>
        <end position="296"/>
    </location>
</feature>
<feature type="compositionally biased region" description="Basic and acidic residues" evidence="1">
    <location>
        <begin position="408"/>
        <end position="432"/>
    </location>
</feature>
<dbReference type="Pfam" id="PF03078">
    <property type="entry name" value="ATHILA"/>
    <property type="match status" value="1"/>
</dbReference>
<dbReference type="EMBL" id="QGKV02000832">
    <property type="protein sequence ID" value="KAF3550319.1"/>
    <property type="molecule type" value="Genomic_DNA"/>
</dbReference>
<dbReference type="InterPro" id="IPR004312">
    <property type="entry name" value="ATHILA_Orf1_C"/>
</dbReference>
<evidence type="ECO:0000313" key="4">
    <source>
        <dbReference type="Proteomes" id="UP000266723"/>
    </source>
</evidence>
<gene>
    <name evidence="3" type="ORF">DY000_02004965</name>
</gene>
<feature type="region of interest" description="Disordered" evidence="1">
    <location>
        <begin position="294"/>
        <end position="344"/>
    </location>
</feature>
<protein>
    <recommendedName>
        <fullName evidence="2">Arabidopsis retrotransposon Orf1 C-terminal domain-containing protein</fullName>
    </recommendedName>
</protein>
<sequence length="501" mass="57572">MPHSWPGLPNEEQILSLAHGALQKRSRARTFLRTPLLTRHLVFSFLIKKEMIERKKKKKEFFKKPLYENEPVTDRSEYDDRNTDEPSSVITLLPHMHAVQSLRSNRASVPFGRYVATELFRNVDTTLVHAFSSTLRCYLPKTVANLFHVSRHSNANFDSHTQYFSGRFNGTCVYSYIQSTREVEVLLPNTALTSLIRPEAISFDIGSEHFLGPHGPLGPMRSPKRKKTADKCGVFQEDASGLNSELLYGPPRYHFEQHPGALPHGPLRQAHEHIRNLQRWNKAQDRIIFKLKDKCEPRGLQHPESTYPHHRKTNSEGPRGKDHAGSTTHSYELEESSRSDAGKATRGIPIFPYLRCRRLWSHAGEAVRDHSPARTKKEYRRRSDAGRMTRHPESTYPRHRKTNSKGSRGKDHAGSTTRSHELEESSRSDAGKATRVIPIFPYPHCRRLCSRSHAGEAARDHSPARTKKEYRRRSNAGRMTRVGVDRLNPRRRVILVEILMF</sequence>
<feature type="region of interest" description="Disordered" evidence="1">
    <location>
        <begin position="453"/>
        <end position="474"/>
    </location>
</feature>
<keyword evidence="4" id="KW-1185">Reference proteome</keyword>
<feature type="compositionally biased region" description="Basic and acidic residues" evidence="1">
    <location>
        <begin position="365"/>
        <end position="393"/>
    </location>
</feature>
<name>A0ABQ7CFF6_BRACR</name>
<proteinExistence type="predicted"/>
<reference evidence="3 4" key="1">
    <citation type="journal article" date="2020" name="BMC Genomics">
        <title>Intraspecific diversification of the crop wild relative Brassica cretica Lam. using demographic model selection.</title>
        <authorList>
            <person name="Kioukis A."/>
            <person name="Michalopoulou V.A."/>
            <person name="Briers L."/>
            <person name="Pirintsos S."/>
            <person name="Studholme D.J."/>
            <person name="Pavlidis P."/>
            <person name="Sarris P.F."/>
        </authorList>
    </citation>
    <scope>NUCLEOTIDE SEQUENCE [LARGE SCALE GENOMIC DNA]</scope>
    <source>
        <strain evidence="4">cv. PFS-1207/04</strain>
    </source>
</reference>
<feature type="region of interest" description="Disordered" evidence="1">
    <location>
        <begin position="365"/>
        <end position="435"/>
    </location>
</feature>
<comment type="caution">
    <text evidence="3">The sequence shown here is derived from an EMBL/GenBank/DDBJ whole genome shotgun (WGS) entry which is preliminary data.</text>
</comment>
<evidence type="ECO:0000256" key="1">
    <source>
        <dbReference type="SAM" id="MobiDB-lite"/>
    </source>
</evidence>
<organism evidence="3 4">
    <name type="scientific">Brassica cretica</name>
    <name type="common">Mustard</name>
    <dbReference type="NCBI Taxonomy" id="69181"/>
    <lineage>
        <taxon>Eukaryota</taxon>
        <taxon>Viridiplantae</taxon>
        <taxon>Streptophyta</taxon>
        <taxon>Embryophyta</taxon>
        <taxon>Tracheophyta</taxon>
        <taxon>Spermatophyta</taxon>
        <taxon>Magnoliopsida</taxon>
        <taxon>eudicotyledons</taxon>
        <taxon>Gunneridae</taxon>
        <taxon>Pentapetalae</taxon>
        <taxon>rosids</taxon>
        <taxon>malvids</taxon>
        <taxon>Brassicales</taxon>
        <taxon>Brassicaceae</taxon>
        <taxon>Brassiceae</taxon>
        <taxon>Brassica</taxon>
    </lineage>
</organism>